<protein>
    <submittedName>
        <fullName evidence="2">Uncharacterized protein</fullName>
    </submittedName>
</protein>
<organism evidence="2 3">
    <name type="scientific">Triparma laevis f. longispina</name>
    <dbReference type="NCBI Taxonomy" id="1714387"/>
    <lineage>
        <taxon>Eukaryota</taxon>
        <taxon>Sar</taxon>
        <taxon>Stramenopiles</taxon>
        <taxon>Ochrophyta</taxon>
        <taxon>Bolidophyceae</taxon>
        <taxon>Parmales</taxon>
        <taxon>Triparmaceae</taxon>
        <taxon>Triparma</taxon>
    </lineage>
</organism>
<reference evidence="3" key="1">
    <citation type="journal article" date="2023" name="Commun. Biol.">
        <title>Genome analysis of Parmales, the sister group of diatoms, reveals the evolutionary specialization of diatoms from phago-mixotrophs to photoautotrophs.</title>
        <authorList>
            <person name="Ban H."/>
            <person name="Sato S."/>
            <person name="Yoshikawa S."/>
            <person name="Yamada K."/>
            <person name="Nakamura Y."/>
            <person name="Ichinomiya M."/>
            <person name="Sato N."/>
            <person name="Blanc-Mathieu R."/>
            <person name="Endo H."/>
            <person name="Kuwata A."/>
            <person name="Ogata H."/>
        </authorList>
    </citation>
    <scope>NUCLEOTIDE SEQUENCE [LARGE SCALE GENOMIC DNA]</scope>
    <source>
        <strain evidence="3">NIES 3700</strain>
    </source>
</reference>
<dbReference type="Proteomes" id="UP001165122">
    <property type="component" value="Unassembled WGS sequence"/>
</dbReference>
<dbReference type="AlphaFoldDB" id="A0A9W7F6B9"/>
<feature type="compositionally biased region" description="Low complexity" evidence="1">
    <location>
        <begin position="72"/>
        <end position="84"/>
    </location>
</feature>
<evidence type="ECO:0000313" key="2">
    <source>
        <dbReference type="EMBL" id="GMI04929.1"/>
    </source>
</evidence>
<comment type="caution">
    <text evidence="2">The sequence shown here is derived from an EMBL/GenBank/DDBJ whole genome shotgun (WGS) entry which is preliminary data.</text>
</comment>
<feature type="region of interest" description="Disordered" evidence="1">
    <location>
        <begin position="1"/>
        <end position="137"/>
    </location>
</feature>
<sequence length="152" mass="16059">MKRTASSTPHSSDDVVNSSTVGPPKRLRKSISWDAEHSAMQAQGRLDDGLTPTANAGPPTPHSTTSYDTDDAPTPMADAPTPEASNRTKKTESNKAPDPPSQKSTSAPTFEEAATPRPPLEQRSAKGAGGDFTTWDVGDRYEVSAKGLLLVN</sequence>
<feature type="compositionally biased region" description="Polar residues" evidence="1">
    <location>
        <begin position="1"/>
        <end position="21"/>
    </location>
</feature>
<gene>
    <name evidence="2" type="ORF">TrLO_g15144</name>
</gene>
<accession>A0A9W7F6B9</accession>
<evidence type="ECO:0000313" key="3">
    <source>
        <dbReference type="Proteomes" id="UP001165122"/>
    </source>
</evidence>
<keyword evidence="3" id="KW-1185">Reference proteome</keyword>
<evidence type="ECO:0000256" key="1">
    <source>
        <dbReference type="SAM" id="MobiDB-lite"/>
    </source>
</evidence>
<name>A0A9W7F6B9_9STRA</name>
<proteinExistence type="predicted"/>
<dbReference type="EMBL" id="BRXW01000079">
    <property type="protein sequence ID" value="GMI04929.1"/>
    <property type="molecule type" value="Genomic_DNA"/>
</dbReference>